<evidence type="ECO:0000256" key="2">
    <source>
        <dbReference type="SAM" id="MobiDB-lite"/>
    </source>
</evidence>
<dbReference type="EMBL" id="CAKLDM010000002">
    <property type="protein sequence ID" value="CAH0540207.1"/>
    <property type="molecule type" value="Genomic_DNA"/>
</dbReference>
<reference evidence="4" key="1">
    <citation type="submission" date="2021-11" db="EMBL/GenBank/DDBJ databases">
        <authorList>
            <person name="Rodrigo-Torres L."/>
            <person name="Arahal R. D."/>
            <person name="Lucena T."/>
        </authorList>
    </citation>
    <scope>NUCLEOTIDE SEQUENCE</scope>
    <source>
        <strain evidence="4">CECT 7928</strain>
    </source>
</reference>
<name>A0ABM9A529_9VIBR</name>
<dbReference type="SMART" id="SM00671">
    <property type="entry name" value="SEL1"/>
    <property type="match status" value="2"/>
</dbReference>
<feature type="compositionally biased region" description="Low complexity" evidence="2">
    <location>
        <begin position="270"/>
        <end position="282"/>
    </location>
</feature>
<evidence type="ECO:0000313" key="4">
    <source>
        <dbReference type="EMBL" id="CAH0540207.1"/>
    </source>
</evidence>
<dbReference type="InterPro" id="IPR011990">
    <property type="entry name" value="TPR-like_helical_dom_sf"/>
</dbReference>
<dbReference type="SUPFAM" id="SSF81901">
    <property type="entry name" value="HCP-like"/>
    <property type="match status" value="1"/>
</dbReference>
<dbReference type="InterPro" id="IPR050767">
    <property type="entry name" value="Sel1_AlgK"/>
</dbReference>
<feature type="region of interest" description="Disordered" evidence="2">
    <location>
        <begin position="228"/>
        <end position="247"/>
    </location>
</feature>
<dbReference type="SUPFAM" id="SSF46565">
    <property type="entry name" value="Chaperone J-domain"/>
    <property type="match status" value="1"/>
</dbReference>
<dbReference type="InterPro" id="IPR036869">
    <property type="entry name" value="J_dom_sf"/>
</dbReference>
<organism evidence="4 5">
    <name type="scientific">Vibrio marisflavi CECT 7928</name>
    <dbReference type="NCBI Taxonomy" id="634439"/>
    <lineage>
        <taxon>Bacteria</taxon>
        <taxon>Pseudomonadati</taxon>
        <taxon>Pseudomonadota</taxon>
        <taxon>Gammaproteobacteria</taxon>
        <taxon>Vibrionales</taxon>
        <taxon>Vibrionaceae</taxon>
        <taxon>Vibrio</taxon>
    </lineage>
</organism>
<keyword evidence="3" id="KW-0472">Membrane</keyword>
<dbReference type="Gene3D" id="1.10.287.110">
    <property type="entry name" value="DnaJ domain"/>
    <property type="match status" value="1"/>
</dbReference>
<proteinExistence type="predicted"/>
<accession>A0ABM9A529</accession>
<evidence type="ECO:0008006" key="6">
    <source>
        <dbReference type="Google" id="ProtNLM"/>
    </source>
</evidence>
<feature type="transmembrane region" description="Helical" evidence="3">
    <location>
        <begin position="204"/>
        <end position="224"/>
    </location>
</feature>
<keyword evidence="3" id="KW-1133">Transmembrane helix</keyword>
<keyword evidence="5" id="KW-1185">Reference proteome</keyword>
<gene>
    <name evidence="4" type="ORF">VMF7928_02675</name>
</gene>
<evidence type="ECO:0000256" key="1">
    <source>
        <dbReference type="ARBA" id="ARBA00023186"/>
    </source>
</evidence>
<protein>
    <recommendedName>
        <fullName evidence="6">J domain-containing protein</fullName>
    </recommendedName>
</protein>
<feature type="region of interest" description="Disordered" evidence="2">
    <location>
        <begin position="268"/>
        <end position="293"/>
    </location>
</feature>
<keyword evidence="1" id="KW-0143">Chaperone</keyword>
<dbReference type="PANTHER" id="PTHR11102:SF160">
    <property type="entry name" value="ERAD-ASSOCIATED E3 UBIQUITIN-PROTEIN LIGASE COMPONENT HRD3"/>
    <property type="match status" value="1"/>
</dbReference>
<dbReference type="Proteomes" id="UP000838748">
    <property type="component" value="Unassembled WGS sequence"/>
</dbReference>
<sequence length="355" mass="40030">MGGDILRQILPQILLLVFFANVPLAFAESIQSLTTLAEKNDAKSQYALAKLYELGNKELSPDKQAAFYWYQQSAQNGYDPAKFKLSKAYINGIGTKKNVPQGLFWLIDLAINGNVDAQLTLGKVYQNLKQPPDPIDMAEVWYQVASGKSSVAEEAYSKILESKYNARRAKQISYIDQLNSVFPEDSESLTSPTSPPEGLETLSIVEYVITMIAVATLSTSIVVFRRRQQRKQTVSNSENQDKDKNIANQVQLINQQKKQISLLYRELKKQQNQSRNSTNQNNDKSKEKAASQTPTQLQLACTLFGFRVNSIPEEKKVKLRFKQLSKIYHPDINGSEDEMKRLNAALKIILSQANK</sequence>
<dbReference type="InterPro" id="IPR006597">
    <property type="entry name" value="Sel1-like"/>
</dbReference>
<dbReference type="RefSeq" id="WP_237362222.1">
    <property type="nucleotide sequence ID" value="NZ_CAKLDM010000002.1"/>
</dbReference>
<dbReference type="Gene3D" id="1.25.40.10">
    <property type="entry name" value="Tetratricopeptide repeat domain"/>
    <property type="match status" value="1"/>
</dbReference>
<keyword evidence="3" id="KW-0812">Transmembrane</keyword>
<evidence type="ECO:0000313" key="5">
    <source>
        <dbReference type="Proteomes" id="UP000838748"/>
    </source>
</evidence>
<dbReference type="Pfam" id="PF08238">
    <property type="entry name" value="Sel1"/>
    <property type="match status" value="2"/>
</dbReference>
<evidence type="ECO:0000256" key="3">
    <source>
        <dbReference type="SAM" id="Phobius"/>
    </source>
</evidence>
<dbReference type="PANTHER" id="PTHR11102">
    <property type="entry name" value="SEL-1-LIKE PROTEIN"/>
    <property type="match status" value="1"/>
</dbReference>
<comment type="caution">
    <text evidence="4">The sequence shown here is derived from an EMBL/GenBank/DDBJ whole genome shotgun (WGS) entry which is preliminary data.</text>
</comment>